<dbReference type="GO" id="GO:0009035">
    <property type="term" value="F:type I site-specific deoxyribonuclease activity"/>
    <property type="evidence" value="ECO:0007669"/>
    <property type="project" value="UniProtKB-EC"/>
</dbReference>
<dbReference type="Pfam" id="PF00575">
    <property type="entry name" value="S1"/>
    <property type="match status" value="1"/>
</dbReference>
<dbReference type="RefSeq" id="WP_198917548.1">
    <property type="nucleotide sequence ID" value="NZ_JAEKPD010000023.1"/>
</dbReference>
<organism evidence="2 3">
    <name type="scientific">Palleronia pontilimi</name>
    <dbReference type="NCBI Taxonomy" id="1964209"/>
    <lineage>
        <taxon>Bacteria</taxon>
        <taxon>Pseudomonadati</taxon>
        <taxon>Pseudomonadota</taxon>
        <taxon>Alphaproteobacteria</taxon>
        <taxon>Rhodobacterales</taxon>
        <taxon>Roseobacteraceae</taxon>
        <taxon>Palleronia</taxon>
    </lineage>
</organism>
<sequence>MANIPLGSELQNESDVEQKVLLPLLTGPSPDGLGLSIEKLYTKASIRSVVIDKGMSKKNYYPDYIYTHKGAPILVVEAKTPGEDLLEALREARLYASEINSHYPANIDPVRFVIASDGKSLLAGYNNSATPIYDLSIEDWSHISIEFADFVKNFSSEALRKWGESVAKEVRPKRYWKPRKMVGGVSAQSEEIGLNSFGVTIKSDFKDLFNPSSIEDRDIIAKECYIPSKRRDRYVDSIDRAFKAIIPPSENNTTAIDDTSRPDRLIKKLRQGTKLNNEVMLLIGAAGAGKTTFIDYLRVQALPRDVRQGTRWIHINMNLAPVSDGEIFSWLRKEIISGIKRAQPSIDFDELDTIKQIFRNDVEKFRKGTGRLHEHSSEKYAEKLAEAIERALSDQHYVAQAYCDYVSRVESSLIVIALDNCDKLAMQEQLLMFEASQWLRTEFNAMVLLPLREETYDNNQNVPPLDTALKDLAFRIEPPRFDLILRSRVDLAVRRLQLDPTQKFSYDLPNSMKAVYMASDKISYFSSILKSIFDADSNVRRLLIGLSGRNMRRAMEIFLDFCSSGHISEEHILKMVQSKGVYVLPLDIVSKVILRSKMRYYDSDFSYVVNLFSSDIDDSKPNFITRVAILRYLTNLAEIGKGSRASKYAKGADILAELKKLGITEESFIRELNYLTVRNCVVSEDFRLTNITLDDLITIGPAGRTHLYLIGSIHYLAAISEDTWFRDEKLARSISDRIKDDKNHFNPRTVVSNAKAVVDFLDKEINAMLAEHDLVFPEDDTHALSTISSAKSTVDRRQRELFGAWADIDDRLPVDEPIIGQVTNITKYGLFVRLEPNVDGLLHITKLSGVLSDYKKGDSVTVLVKSIDASNRKIELASP</sequence>
<name>A0A934MB51_9RHOB</name>
<accession>A0A934MB51</accession>
<dbReference type="InterPro" id="IPR012340">
    <property type="entry name" value="NA-bd_OB-fold"/>
</dbReference>
<dbReference type="Gene3D" id="2.40.50.140">
    <property type="entry name" value="Nucleic acid-binding proteins"/>
    <property type="match status" value="1"/>
</dbReference>
<dbReference type="EMBL" id="JAEKPD010000023">
    <property type="protein sequence ID" value="MBJ3764372.1"/>
    <property type="molecule type" value="Genomic_DNA"/>
</dbReference>
<dbReference type="InterPro" id="IPR003029">
    <property type="entry name" value="S1_domain"/>
</dbReference>
<dbReference type="Pfam" id="PF04313">
    <property type="entry name" value="HSDR_N"/>
    <property type="match status" value="1"/>
</dbReference>
<dbReference type="GO" id="GO:0009307">
    <property type="term" value="P:DNA restriction-modification system"/>
    <property type="evidence" value="ECO:0007669"/>
    <property type="project" value="UniProtKB-KW"/>
</dbReference>
<proteinExistence type="predicted"/>
<comment type="caution">
    <text evidence="2">The sequence shown here is derived from an EMBL/GenBank/DDBJ whole genome shotgun (WGS) entry which is preliminary data.</text>
</comment>
<gene>
    <name evidence="2" type="ORF">ILP92_16650</name>
</gene>
<dbReference type="GO" id="GO:0005524">
    <property type="term" value="F:ATP binding"/>
    <property type="evidence" value="ECO:0007669"/>
    <property type="project" value="UniProtKB-KW"/>
</dbReference>
<reference evidence="2" key="1">
    <citation type="submission" date="2020-12" db="EMBL/GenBank/DDBJ databases">
        <title>Bacterial taxonomy.</title>
        <authorList>
            <person name="Pan X."/>
        </authorList>
    </citation>
    <scope>NUCLEOTIDE SEQUENCE</scope>
    <source>
        <strain evidence="2">KCTC 52957</strain>
    </source>
</reference>
<evidence type="ECO:0000259" key="1">
    <source>
        <dbReference type="PROSITE" id="PS50126"/>
    </source>
</evidence>
<feature type="domain" description="S1 motif" evidence="1">
    <location>
        <begin position="815"/>
        <end position="879"/>
    </location>
</feature>
<dbReference type="SMART" id="SM00316">
    <property type="entry name" value="S1"/>
    <property type="match status" value="1"/>
</dbReference>
<dbReference type="Gene3D" id="3.40.50.300">
    <property type="entry name" value="P-loop containing nucleotide triphosphate hydrolases"/>
    <property type="match status" value="1"/>
</dbReference>
<dbReference type="InterPro" id="IPR007409">
    <property type="entry name" value="Restrct_endonuc_type1_HsdR_N"/>
</dbReference>
<dbReference type="InterPro" id="IPR027417">
    <property type="entry name" value="P-loop_NTPase"/>
</dbReference>
<dbReference type="SUPFAM" id="SSF52540">
    <property type="entry name" value="P-loop containing nucleoside triphosphate hydrolases"/>
    <property type="match status" value="1"/>
</dbReference>
<dbReference type="Gene3D" id="3.90.1570.30">
    <property type="match status" value="1"/>
</dbReference>
<protein>
    <submittedName>
        <fullName evidence="2">S1 RNA-binding domain-containing protein</fullName>
    </submittedName>
</protein>
<dbReference type="CDD" id="cd00164">
    <property type="entry name" value="S1_like"/>
    <property type="match status" value="1"/>
</dbReference>
<evidence type="ECO:0000313" key="3">
    <source>
        <dbReference type="Proteomes" id="UP000642488"/>
    </source>
</evidence>
<dbReference type="AlphaFoldDB" id="A0A934MB51"/>
<dbReference type="PROSITE" id="PS50126">
    <property type="entry name" value="S1"/>
    <property type="match status" value="1"/>
</dbReference>
<keyword evidence="3" id="KW-1185">Reference proteome</keyword>
<evidence type="ECO:0000313" key="2">
    <source>
        <dbReference type="EMBL" id="MBJ3764372.1"/>
    </source>
</evidence>
<dbReference type="SUPFAM" id="SSF50249">
    <property type="entry name" value="Nucleic acid-binding proteins"/>
    <property type="match status" value="1"/>
</dbReference>
<dbReference type="Proteomes" id="UP000642488">
    <property type="component" value="Unassembled WGS sequence"/>
</dbReference>
<dbReference type="GO" id="GO:0003677">
    <property type="term" value="F:DNA binding"/>
    <property type="evidence" value="ECO:0007669"/>
    <property type="project" value="UniProtKB-KW"/>
</dbReference>